<keyword evidence="6" id="KW-0472">Membrane</keyword>
<dbReference type="SUPFAM" id="SSF52833">
    <property type="entry name" value="Thioredoxin-like"/>
    <property type="match status" value="1"/>
</dbReference>
<feature type="domain" description="C2H2-type" evidence="7">
    <location>
        <begin position="103"/>
        <end position="130"/>
    </location>
</feature>
<evidence type="ECO:0000256" key="4">
    <source>
        <dbReference type="ARBA" id="ARBA00023157"/>
    </source>
</evidence>
<evidence type="ECO:0000313" key="9">
    <source>
        <dbReference type="Proteomes" id="UP000229674"/>
    </source>
</evidence>
<comment type="caution">
    <text evidence="8">The sequence shown here is derived from an EMBL/GenBank/DDBJ whole genome shotgun (WGS) entry which is preliminary data.</text>
</comment>
<feature type="transmembrane region" description="Helical" evidence="6">
    <location>
        <begin position="26"/>
        <end position="45"/>
    </location>
</feature>
<comment type="similarity">
    <text evidence="1">Belongs to the thioredoxin family. DsbA subfamily.</text>
</comment>
<evidence type="ECO:0000259" key="7">
    <source>
        <dbReference type="PROSITE" id="PS50157"/>
    </source>
</evidence>
<organism evidence="8 9">
    <name type="scientific">Candidatus Colwellbacteria bacterium CG_4_9_14_0_2_um_filter_50_12</name>
    <dbReference type="NCBI Taxonomy" id="1974538"/>
    <lineage>
        <taxon>Bacteria</taxon>
        <taxon>Candidatus Colwelliibacteriota</taxon>
    </lineage>
</organism>
<dbReference type="InterPro" id="IPR013087">
    <property type="entry name" value="Znf_C2H2_type"/>
</dbReference>
<gene>
    <name evidence="8" type="ORF">CO020_00490</name>
</gene>
<evidence type="ECO:0000313" key="8">
    <source>
        <dbReference type="EMBL" id="PJC65469.1"/>
    </source>
</evidence>
<dbReference type="Gene3D" id="3.40.30.10">
    <property type="entry name" value="Glutaredoxin"/>
    <property type="match status" value="1"/>
</dbReference>
<protein>
    <recommendedName>
        <fullName evidence="7">C2H2-type domain-containing protein</fullName>
    </recommendedName>
</protein>
<dbReference type="EMBL" id="PFQX01000021">
    <property type="protein sequence ID" value="PJC65469.1"/>
    <property type="molecule type" value="Genomic_DNA"/>
</dbReference>
<dbReference type="Pfam" id="PF13462">
    <property type="entry name" value="Thioredoxin_4"/>
    <property type="match status" value="1"/>
</dbReference>
<dbReference type="InterPro" id="IPR036249">
    <property type="entry name" value="Thioredoxin-like_sf"/>
</dbReference>
<sequence length="267" mass="28758">MTKEQNSEPEVLVNEVVVRENGDRSFLAIAIITAAVIVSGTLLYVSGPRNTATTPASSTSTATVVAALPDFPTSLSYPQTKVGDHIVLGNPNAQVTLEEYGDYQCTFCGKFFSETEPLIRQNYVATGKIKVVFKNLIVVDNFVSGGHESHDAALAASCAADQGKFWEYSDAIFTVESKDGRENSGNLTRDLFMRITGKFGMDQGQFAICYDSQKYNTLISSDNKEAAANFKELSTPSFIINGATMQGAAPYSAFKQVIDAALVKAGK</sequence>
<keyword evidence="2" id="KW-0732">Signal</keyword>
<evidence type="ECO:0000256" key="2">
    <source>
        <dbReference type="ARBA" id="ARBA00022729"/>
    </source>
</evidence>
<evidence type="ECO:0000256" key="1">
    <source>
        <dbReference type="ARBA" id="ARBA00005791"/>
    </source>
</evidence>
<keyword evidence="5" id="KW-0676">Redox-active center</keyword>
<proteinExistence type="inferred from homology"/>
<keyword evidence="6" id="KW-0812">Transmembrane</keyword>
<evidence type="ECO:0000256" key="5">
    <source>
        <dbReference type="ARBA" id="ARBA00023284"/>
    </source>
</evidence>
<accession>A0A2M8G1E4</accession>
<evidence type="ECO:0000256" key="3">
    <source>
        <dbReference type="ARBA" id="ARBA00023002"/>
    </source>
</evidence>
<reference evidence="9" key="1">
    <citation type="submission" date="2017-09" db="EMBL/GenBank/DDBJ databases">
        <title>Depth-based differentiation of microbial function through sediment-hosted aquifers and enrichment of novel symbionts in the deep terrestrial subsurface.</title>
        <authorList>
            <person name="Probst A.J."/>
            <person name="Ladd B."/>
            <person name="Jarett J.K."/>
            <person name="Geller-Mcgrath D.E."/>
            <person name="Sieber C.M.K."/>
            <person name="Emerson J.B."/>
            <person name="Anantharaman K."/>
            <person name="Thomas B.C."/>
            <person name="Malmstrom R."/>
            <person name="Stieglmeier M."/>
            <person name="Klingl A."/>
            <person name="Woyke T."/>
            <person name="Ryan C.M."/>
            <person name="Banfield J.F."/>
        </authorList>
    </citation>
    <scope>NUCLEOTIDE SEQUENCE [LARGE SCALE GENOMIC DNA]</scope>
</reference>
<dbReference type="AlphaFoldDB" id="A0A2M8G1E4"/>
<dbReference type="PANTHER" id="PTHR13887">
    <property type="entry name" value="GLUTATHIONE S-TRANSFERASE KAPPA"/>
    <property type="match status" value="1"/>
</dbReference>
<dbReference type="PANTHER" id="PTHR13887:SF14">
    <property type="entry name" value="DISULFIDE BOND FORMATION PROTEIN D"/>
    <property type="match status" value="1"/>
</dbReference>
<name>A0A2M8G1E4_9BACT</name>
<keyword evidence="6" id="KW-1133">Transmembrane helix</keyword>
<evidence type="ECO:0000256" key="6">
    <source>
        <dbReference type="SAM" id="Phobius"/>
    </source>
</evidence>
<dbReference type="InterPro" id="IPR012336">
    <property type="entry name" value="Thioredoxin-like_fold"/>
</dbReference>
<keyword evidence="3" id="KW-0560">Oxidoreductase</keyword>
<keyword evidence="4" id="KW-1015">Disulfide bond</keyword>
<dbReference type="PROSITE" id="PS50157">
    <property type="entry name" value="ZINC_FINGER_C2H2_2"/>
    <property type="match status" value="1"/>
</dbReference>
<dbReference type="GO" id="GO:0016491">
    <property type="term" value="F:oxidoreductase activity"/>
    <property type="evidence" value="ECO:0007669"/>
    <property type="project" value="UniProtKB-KW"/>
</dbReference>
<dbReference type="Proteomes" id="UP000229674">
    <property type="component" value="Unassembled WGS sequence"/>
</dbReference>